<dbReference type="Proteomes" id="UP001302329">
    <property type="component" value="Unassembled WGS sequence"/>
</dbReference>
<comment type="similarity">
    <text evidence="1">Belongs to the AB hydrolase superfamily. AB hydrolase 2 family.</text>
</comment>
<gene>
    <name evidence="4" type="ORF">VB739_04670</name>
</gene>
<evidence type="ECO:0000256" key="2">
    <source>
        <dbReference type="ARBA" id="ARBA00022801"/>
    </source>
</evidence>
<keyword evidence="5" id="KW-1185">Reference proteome</keyword>
<dbReference type="InterPro" id="IPR029058">
    <property type="entry name" value="AB_hydrolase_fold"/>
</dbReference>
<comment type="caution">
    <text evidence="4">The sequence shown here is derived from an EMBL/GenBank/DDBJ whole genome shotgun (WGS) entry which is preliminary data.</text>
</comment>
<dbReference type="EMBL" id="JAYGHY010000009">
    <property type="protein sequence ID" value="MEA5441841.1"/>
    <property type="molecule type" value="Genomic_DNA"/>
</dbReference>
<dbReference type="InterPro" id="IPR050565">
    <property type="entry name" value="LYPA1-2/EST-like"/>
</dbReference>
<dbReference type="InterPro" id="IPR003140">
    <property type="entry name" value="PLipase/COase/thioEstase"/>
</dbReference>
<dbReference type="SUPFAM" id="SSF53474">
    <property type="entry name" value="alpha/beta-Hydrolases"/>
    <property type="match status" value="1"/>
</dbReference>
<accession>A0ABU5STK6</accession>
<evidence type="ECO:0000259" key="3">
    <source>
        <dbReference type="Pfam" id="PF02230"/>
    </source>
</evidence>
<dbReference type="PANTHER" id="PTHR10655:SF17">
    <property type="entry name" value="LYSOPHOSPHOLIPASE-LIKE PROTEIN 1"/>
    <property type="match status" value="1"/>
</dbReference>
<dbReference type="Gene3D" id="3.40.50.1820">
    <property type="entry name" value="alpha/beta hydrolase"/>
    <property type="match status" value="1"/>
</dbReference>
<protein>
    <submittedName>
        <fullName evidence="4">Esterase</fullName>
    </submittedName>
</protein>
<reference evidence="4 5" key="1">
    <citation type="submission" date="2023-12" db="EMBL/GenBank/DDBJ databases">
        <title>Baltic Sea Cyanobacteria.</title>
        <authorList>
            <person name="Delbaje E."/>
            <person name="Fewer D.P."/>
            <person name="Shishido T.K."/>
        </authorList>
    </citation>
    <scope>NUCLEOTIDE SEQUENCE [LARGE SCALE GENOMIC DNA]</scope>
    <source>
        <strain evidence="4 5">UHCC 0281</strain>
    </source>
</reference>
<sequence length="225" mass="23895">MTTDPSAEAQLSEDDGTALWLGPRQAEHRLVLLHGWGADADDLLDLGTELLGADPASLNLSLVALRAPLPHPAGWGRQWYDLQQPEWPQLPQARRDLRQRLLALGNTVPLERTSLLGFSQGAAMAIDVATGCGADACDPLALAGLIACSGYPHPDWQPGAPHTKILLTHGEQDPVVPFAASQALESALAEAGGSVRRIAFPGGHCIDPDLIATMRDFLLAGWRGS</sequence>
<feature type="domain" description="Phospholipase/carboxylesterase/thioesterase" evidence="3">
    <location>
        <begin position="25"/>
        <end position="218"/>
    </location>
</feature>
<keyword evidence="2" id="KW-0378">Hydrolase</keyword>
<dbReference type="RefSeq" id="WP_323355951.1">
    <property type="nucleotide sequence ID" value="NZ_JAYGHY010000009.1"/>
</dbReference>
<dbReference type="Pfam" id="PF02230">
    <property type="entry name" value="Abhydrolase_2"/>
    <property type="match status" value="1"/>
</dbReference>
<organism evidence="4 5">
    <name type="scientific">Cyanobium gracile UHCC 0281</name>
    <dbReference type="NCBI Taxonomy" id="3110309"/>
    <lineage>
        <taxon>Bacteria</taxon>
        <taxon>Bacillati</taxon>
        <taxon>Cyanobacteriota</taxon>
        <taxon>Cyanophyceae</taxon>
        <taxon>Synechococcales</taxon>
        <taxon>Prochlorococcaceae</taxon>
        <taxon>Cyanobium</taxon>
    </lineage>
</organism>
<name>A0ABU5STK6_9CYAN</name>
<evidence type="ECO:0000256" key="1">
    <source>
        <dbReference type="ARBA" id="ARBA00006499"/>
    </source>
</evidence>
<proteinExistence type="inferred from homology"/>
<evidence type="ECO:0000313" key="4">
    <source>
        <dbReference type="EMBL" id="MEA5441841.1"/>
    </source>
</evidence>
<dbReference type="PANTHER" id="PTHR10655">
    <property type="entry name" value="LYSOPHOSPHOLIPASE-RELATED"/>
    <property type="match status" value="1"/>
</dbReference>
<evidence type="ECO:0000313" key="5">
    <source>
        <dbReference type="Proteomes" id="UP001302329"/>
    </source>
</evidence>